<feature type="non-terminal residue" evidence="1">
    <location>
        <position position="63"/>
    </location>
</feature>
<dbReference type="EMBL" id="LXQA010600715">
    <property type="protein sequence ID" value="MCI61484.1"/>
    <property type="molecule type" value="Genomic_DNA"/>
</dbReference>
<name>A0A392TLK5_9FABA</name>
<sequence length="63" mass="7272">MLITKRGATTDYKVYVRGVLVDYSDVELNRFLRTSTPSQCAFSAIKDDVEGWPLENRNQVKEF</sequence>
<dbReference type="Proteomes" id="UP000265520">
    <property type="component" value="Unassembled WGS sequence"/>
</dbReference>
<protein>
    <submittedName>
        <fullName evidence="1">Uncharacterized protein</fullName>
    </submittedName>
</protein>
<keyword evidence="2" id="KW-1185">Reference proteome</keyword>
<reference evidence="1 2" key="1">
    <citation type="journal article" date="2018" name="Front. Plant Sci.">
        <title>Red Clover (Trifolium pratense) and Zigzag Clover (T. medium) - A Picture of Genomic Similarities and Differences.</title>
        <authorList>
            <person name="Dluhosova J."/>
            <person name="Istvanek J."/>
            <person name="Nedelnik J."/>
            <person name="Repkova J."/>
        </authorList>
    </citation>
    <scope>NUCLEOTIDE SEQUENCE [LARGE SCALE GENOMIC DNA]</scope>
    <source>
        <strain evidence="2">cv. 10/8</strain>
        <tissue evidence="1">Leaf</tissue>
    </source>
</reference>
<organism evidence="1 2">
    <name type="scientific">Trifolium medium</name>
    <dbReference type="NCBI Taxonomy" id="97028"/>
    <lineage>
        <taxon>Eukaryota</taxon>
        <taxon>Viridiplantae</taxon>
        <taxon>Streptophyta</taxon>
        <taxon>Embryophyta</taxon>
        <taxon>Tracheophyta</taxon>
        <taxon>Spermatophyta</taxon>
        <taxon>Magnoliopsida</taxon>
        <taxon>eudicotyledons</taxon>
        <taxon>Gunneridae</taxon>
        <taxon>Pentapetalae</taxon>
        <taxon>rosids</taxon>
        <taxon>fabids</taxon>
        <taxon>Fabales</taxon>
        <taxon>Fabaceae</taxon>
        <taxon>Papilionoideae</taxon>
        <taxon>50 kb inversion clade</taxon>
        <taxon>NPAAA clade</taxon>
        <taxon>Hologalegina</taxon>
        <taxon>IRL clade</taxon>
        <taxon>Trifolieae</taxon>
        <taxon>Trifolium</taxon>
    </lineage>
</organism>
<comment type="caution">
    <text evidence="1">The sequence shown here is derived from an EMBL/GenBank/DDBJ whole genome shotgun (WGS) entry which is preliminary data.</text>
</comment>
<accession>A0A392TLK5</accession>
<evidence type="ECO:0000313" key="1">
    <source>
        <dbReference type="EMBL" id="MCI61484.1"/>
    </source>
</evidence>
<evidence type="ECO:0000313" key="2">
    <source>
        <dbReference type="Proteomes" id="UP000265520"/>
    </source>
</evidence>
<dbReference type="AlphaFoldDB" id="A0A392TLK5"/>
<proteinExistence type="predicted"/>